<organism evidence="2 3">
    <name type="scientific">Priestia endophytica DSM 13796</name>
    <dbReference type="NCBI Taxonomy" id="1121089"/>
    <lineage>
        <taxon>Bacteria</taxon>
        <taxon>Bacillati</taxon>
        <taxon>Bacillota</taxon>
        <taxon>Bacilli</taxon>
        <taxon>Bacillales</taxon>
        <taxon>Bacillaceae</taxon>
        <taxon>Priestia</taxon>
    </lineage>
</organism>
<gene>
    <name evidence="2" type="ORF">SAMN02745910_03612</name>
</gene>
<evidence type="ECO:0000313" key="3">
    <source>
        <dbReference type="Proteomes" id="UP000182762"/>
    </source>
</evidence>
<reference evidence="2 3" key="1">
    <citation type="submission" date="2016-10" db="EMBL/GenBank/DDBJ databases">
        <authorList>
            <person name="Varghese N."/>
            <person name="Submissions S."/>
        </authorList>
    </citation>
    <scope>NUCLEOTIDE SEQUENCE [LARGE SCALE GENOMIC DNA]</scope>
    <source>
        <strain evidence="2 3">DSM 13796</strain>
    </source>
</reference>
<name>A0A1I6BHR1_9BACI</name>
<dbReference type="InterPro" id="IPR029070">
    <property type="entry name" value="Chitinase_insertion_sf"/>
</dbReference>
<protein>
    <submittedName>
        <fullName evidence="2">Spore germination protein YaaH</fullName>
    </submittedName>
</protein>
<comment type="caution">
    <text evidence="2">The sequence shown here is derived from an EMBL/GenBank/DDBJ whole genome shotgun (WGS) entry which is preliminary data.</text>
</comment>
<proteinExistence type="predicted"/>
<dbReference type="SMART" id="SM00636">
    <property type="entry name" value="Glyco_18"/>
    <property type="match status" value="1"/>
</dbReference>
<dbReference type="Pfam" id="PF00704">
    <property type="entry name" value="Glyco_hydro_18"/>
    <property type="match status" value="1"/>
</dbReference>
<dbReference type="SUPFAM" id="SSF51445">
    <property type="entry name" value="(Trans)glycosidases"/>
    <property type="match status" value="1"/>
</dbReference>
<dbReference type="InterPro" id="IPR017853">
    <property type="entry name" value="GH"/>
</dbReference>
<dbReference type="PANTHER" id="PTHR46066:SF2">
    <property type="entry name" value="CHITINASE DOMAIN-CONTAINING PROTEIN 1"/>
    <property type="match status" value="1"/>
</dbReference>
<dbReference type="Gene3D" id="3.20.20.80">
    <property type="entry name" value="Glycosidases"/>
    <property type="match status" value="1"/>
</dbReference>
<keyword evidence="3" id="KW-1185">Reference proteome</keyword>
<dbReference type="PROSITE" id="PS51910">
    <property type="entry name" value="GH18_2"/>
    <property type="match status" value="1"/>
</dbReference>
<feature type="domain" description="GH18" evidence="1">
    <location>
        <begin position="34"/>
        <end position="362"/>
    </location>
</feature>
<dbReference type="Proteomes" id="UP000182762">
    <property type="component" value="Unassembled WGS sequence"/>
</dbReference>
<dbReference type="PANTHER" id="PTHR46066">
    <property type="entry name" value="CHITINASE DOMAIN-CONTAINING PROTEIN 1 FAMILY MEMBER"/>
    <property type="match status" value="1"/>
</dbReference>
<dbReference type="Gene3D" id="3.10.50.10">
    <property type="match status" value="1"/>
</dbReference>
<dbReference type="RefSeq" id="WP_061806065.1">
    <property type="nucleotide sequence ID" value="NZ_FOXX01000010.1"/>
</dbReference>
<sequence length="362" mass="40904">MGKIKVYLLLIVIAVGAFIFYEVNAAPSEEEDKKFIMSYLYEGDTSDYLQNVKRTQGALDEVSPAYFNLNDDGTLQETKKINSSFIEEMHEQSVAVVPFLSDHWDEDKAKAALENKEELTSQIASTIEQYNLDGINVDIENVTAEEREDYSEFVKLLKEKLPDEKTVSVAVAANPKGWNTGWQGAYDYSTLAQYSDYLMLMAYDEHSVNHETSGPVASFSFVEKTIKYALSQNVPSEKIVLGIPFYGRLWKDDGTILGIDVPMKNVDALIERYNGEIVYDEEYQSAKATFTVKSTDEPSTINGTKLTPGTYTLWYDNEQSIKAKLQLIHKYNLKGGGIWNLGKETAQTWDYFEQSLNASSEK</sequence>
<dbReference type="InterPro" id="IPR011583">
    <property type="entry name" value="Chitinase_II/V-like_cat"/>
</dbReference>
<accession>A0A1I6BHR1</accession>
<evidence type="ECO:0000313" key="2">
    <source>
        <dbReference type="EMBL" id="SFQ80465.1"/>
    </source>
</evidence>
<dbReference type="EMBL" id="FOXX01000010">
    <property type="protein sequence ID" value="SFQ80465.1"/>
    <property type="molecule type" value="Genomic_DNA"/>
</dbReference>
<dbReference type="GeneID" id="93712205"/>
<evidence type="ECO:0000259" key="1">
    <source>
        <dbReference type="PROSITE" id="PS51910"/>
    </source>
</evidence>
<dbReference type="InterPro" id="IPR001223">
    <property type="entry name" value="Glyco_hydro18_cat"/>
</dbReference>